<feature type="transmembrane region" description="Helical" evidence="12">
    <location>
        <begin position="137"/>
        <end position="155"/>
    </location>
</feature>
<name>A0A1I3G1W1_9GAMM</name>
<dbReference type="GO" id="GO:0016020">
    <property type="term" value="C:membrane"/>
    <property type="evidence" value="ECO:0007669"/>
    <property type="project" value="UniProtKB-SubCell"/>
</dbReference>
<dbReference type="PANTHER" id="PTHR35457:SF1">
    <property type="entry name" value="HEME A SYNTHASE"/>
    <property type="match status" value="1"/>
</dbReference>
<dbReference type="Proteomes" id="UP000199040">
    <property type="component" value="Unassembled WGS sequence"/>
</dbReference>
<comment type="pathway">
    <text evidence="11">Porphyrin-containing compound metabolism.</text>
</comment>
<evidence type="ECO:0000256" key="6">
    <source>
        <dbReference type="ARBA" id="ARBA00023002"/>
    </source>
</evidence>
<protein>
    <submittedName>
        <fullName evidence="13">Cytochrome c oxidase assembly protein subunit 15</fullName>
    </submittedName>
</protein>
<keyword evidence="6" id="KW-0560">Oxidoreductase</keyword>
<evidence type="ECO:0000313" key="13">
    <source>
        <dbReference type="EMBL" id="SFI17449.1"/>
    </source>
</evidence>
<accession>A0A1I3G1W1</accession>
<evidence type="ECO:0000256" key="12">
    <source>
        <dbReference type="SAM" id="Phobius"/>
    </source>
</evidence>
<dbReference type="InterPro" id="IPR003780">
    <property type="entry name" value="COX15/CtaA_fam"/>
</dbReference>
<evidence type="ECO:0000256" key="4">
    <source>
        <dbReference type="ARBA" id="ARBA00022723"/>
    </source>
</evidence>
<evidence type="ECO:0000256" key="3">
    <source>
        <dbReference type="ARBA" id="ARBA00022692"/>
    </source>
</evidence>
<feature type="transmembrane region" description="Helical" evidence="12">
    <location>
        <begin position="175"/>
        <end position="195"/>
    </location>
</feature>
<keyword evidence="10" id="KW-1015">Disulfide bond</keyword>
<evidence type="ECO:0000256" key="10">
    <source>
        <dbReference type="ARBA" id="ARBA00023157"/>
    </source>
</evidence>
<dbReference type="RefSeq" id="WP_092850239.1">
    <property type="nucleotide sequence ID" value="NZ_FOPY01000024.1"/>
</dbReference>
<feature type="transmembrane region" description="Helical" evidence="12">
    <location>
        <begin position="282"/>
        <end position="305"/>
    </location>
</feature>
<feature type="transmembrane region" description="Helical" evidence="12">
    <location>
        <begin position="112"/>
        <end position="131"/>
    </location>
</feature>
<keyword evidence="9 12" id="KW-0472">Membrane</keyword>
<keyword evidence="2" id="KW-1003">Cell membrane</keyword>
<evidence type="ECO:0000256" key="8">
    <source>
        <dbReference type="ARBA" id="ARBA00023133"/>
    </source>
</evidence>
<dbReference type="GO" id="GO:0016491">
    <property type="term" value="F:oxidoreductase activity"/>
    <property type="evidence" value="ECO:0007669"/>
    <property type="project" value="UniProtKB-KW"/>
</dbReference>
<dbReference type="GO" id="GO:0006784">
    <property type="term" value="P:heme A biosynthetic process"/>
    <property type="evidence" value="ECO:0007669"/>
    <property type="project" value="InterPro"/>
</dbReference>
<feature type="transmembrane region" description="Helical" evidence="12">
    <location>
        <begin position="253"/>
        <end position="270"/>
    </location>
</feature>
<keyword evidence="3 12" id="KW-0812">Transmembrane</keyword>
<evidence type="ECO:0000256" key="9">
    <source>
        <dbReference type="ARBA" id="ARBA00023136"/>
    </source>
</evidence>
<gene>
    <name evidence="13" type="ORF">SAMN04487959_12418</name>
</gene>
<dbReference type="STRING" id="442341.SAMN04487959_12418"/>
<keyword evidence="8" id="KW-0350">Heme biosynthesis</keyword>
<keyword evidence="14" id="KW-1185">Reference proteome</keyword>
<keyword evidence="4" id="KW-0479">Metal-binding</keyword>
<evidence type="ECO:0000256" key="5">
    <source>
        <dbReference type="ARBA" id="ARBA00022989"/>
    </source>
</evidence>
<evidence type="ECO:0000256" key="11">
    <source>
        <dbReference type="ARBA" id="ARBA00023444"/>
    </source>
</evidence>
<keyword evidence="7" id="KW-0408">Iron</keyword>
<keyword evidence="5 12" id="KW-1133">Transmembrane helix</keyword>
<dbReference type="InterPro" id="IPR050450">
    <property type="entry name" value="COX15/CtaA_HemeA_synthase"/>
</dbReference>
<evidence type="ECO:0000256" key="2">
    <source>
        <dbReference type="ARBA" id="ARBA00022475"/>
    </source>
</evidence>
<proteinExistence type="predicted"/>
<dbReference type="GO" id="GO:0046872">
    <property type="term" value="F:metal ion binding"/>
    <property type="evidence" value="ECO:0007669"/>
    <property type="project" value="UniProtKB-KW"/>
</dbReference>
<dbReference type="EMBL" id="FOPY01000024">
    <property type="protein sequence ID" value="SFI17449.1"/>
    <property type="molecule type" value="Genomic_DNA"/>
</dbReference>
<organism evidence="13 14">
    <name type="scientific">Modicisalibacter xianhensis</name>
    <dbReference type="NCBI Taxonomy" id="442341"/>
    <lineage>
        <taxon>Bacteria</taxon>
        <taxon>Pseudomonadati</taxon>
        <taxon>Pseudomonadota</taxon>
        <taxon>Gammaproteobacteria</taxon>
        <taxon>Oceanospirillales</taxon>
        <taxon>Halomonadaceae</taxon>
        <taxon>Modicisalibacter</taxon>
    </lineage>
</organism>
<feature type="transmembrane region" description="Helical" evidence="12">
    <location>
        <begin position="12"/>
        <end position="31"/>
    </location>
</feature>
<sequence length="354" mass="38698">MEAVHARMRLAKALSLLGVIVAFGVILMGAWTRLEDAGLGCPDWPGCYGHVLVPDSATALARFPHAPLDAGKAWFEMIHRYLASGLGLVVIGLAWLAWRLRHVPGYPVRTSLALLGLIIVQGAFGAFTVTLRLWPQIVTLHLVGGMSIMLLFLWLHLRQRQIASQPWWSARLARLAWPGGLWLFAIVVLAGQLMLGGWTSSNYAGIACQGIPSCNGQWWPAMDWGEGFHLTQSVGPSYLHGKLHAEARTAIHVAHRFGAVLLGIALWLLVWRYRRDTALRPFLGVAMAAYLVQAGLGIANVLFWLPLGLALAHTAGAALLVLAMTAAVWRVSSLPRRLLARPPGIEPEEEWINA</sequence>
<evidence type="ECO:0000256" key="7">
    <source>
        <dbReference type="ARBA" id="ARBA00023004"/>
    </source>
</evidence>
<dbReference type="Pfam" id="PF02628">
    <property type="entry name" value="COX15-CtaA"/>
    <property type="match status" value="1"/>
</dbReference>
<dbReference type="PANTHER" id="PTHR35457">
    <property type="entry name" value="HEME A SYNTHASE"/>
    <property type="match status" value="1"/>
</dbReference>
<feature type="transmembrane region" description="Helical" evidence="12">
    <location>
        <begin position="81"/>
        <end position="100"/>
    </location>
</feature>
<comment type="subcellular location">
    <subcellularLocation>
        <location evidence="1">Membrane</location>
        <topology evidence="1">Multi-pass membrane protein</topology>
    </subcellularLocation>
</comment>
<dbReference type="AlphaFoldDB" id="A0A1I3G1W1"/>
<reference evidence="13 14" key="1">
    <citation type="submission" date="2016-10" db="EMBL/GenBank/DDBJ databases">
        <authorList>
            <person name="de Groot N.N."/>
        </authorList>
    </citation>
    <scope>NUCLEOTIDE SEQUENCE [LARGE SCALE GENOMIC DNA]</scope>
    <source>
        <strain evidence="13 14">CGMCC 1.6848</strain>
    </source>
</reference>
<evidence type="ECO:0000256" key="1">
    <source>
        <dbReference type="ARBA" id="ARBA00004141"/>
    </source>
</evidence>
<feature type="transmembrane region" description="Helical" evidence="12">
    <location>
        <begin position="311"/>
        <end position="331"/>
    </location>
</feature>
<evidence type="ECO:0000313" key="14">
    <source>
        <dbReference type="Proteomes" id="UP000199040"/>
    </source>
</evidence>